<evidence type="ECO:0000313" key="7">
    <source>
        <dbReference type="Proteomes" id="UP000297225"/>
    </source>
</evidence>
<dbReference type="OrthoDB" id="5296761at2"/>
<dbReference type="SUPFAM" id="SSF46561">
    <property type="entry name" value="Ribosomal protein L29 (L29p)"/>
    <property type="match status" value="1"/>
</dbReference>
<reference evidence="6 7" key="1">
    <citation type="submission" date="2019-03" db="EMBL/GenBank/DDBJ databases">
        <title>Porphyromonas levii Isolated from the Uterus of Dairy Cows.</title>
        <authorList>
            <person name="Francis A.M."/>
        </authorList>
    </citation>
    <scope>NUCLEOTIDE SEQUENCE [LARGE SCALE GENOMIC DNA]</scope>
    <source>
        <strain evidence="6 7">AF5678</strain>
    </source>
</reference>
<keyword evidence="3 5" id="KW-0687">Ribonucleoprotein</keyword>
<dbReference type="GO" id="GO:1990904">
    <property type="term" value="C:ribonucleoprotein complex"/>
    <property type="evidence" value="ECO:0007669"/>
    <property type="project" value="UniProtKB-KW"/>
</dbReference>
<dbReference type="RefSeq" id="WP_018358869.1">
    <property type="nucleotide sequence ID" value="NZ_CP197400.1"/>
</dbReference>
<protein>
    <recommendedName>
        <fullName evidence="4 5">Large ribosomal subunit protein uL29</fullName>
    </recommendedName>
</protein>
<dbReference type="STRING" id="1122973.GCA_000379925_01642"/>
<sequence>MKNNELRDLSVQELKERIETETVKYQRMALQHKVSPLDKPSTLNDQRKLVARLHTILNEKAGINE</sequence>
<dbReference type="GO" id="GO:0005840">
    <property type="term" value="C:ribosome"/>
    <property type="evidence" value="ECO:0007669"/>
    <property type="project" value="UniProtKB-KW"/>
</dbReference>
<proteinExistence type="inferred from homology"/>
<dbReference type="Pfam" id="PF00831">
    <property type="entry name" value="Ribosomal_L29"/>
    <property type="match status" value="1"/>
</dbReference>
<evidence type="ECO:0000256" key="2">
    <source>
        <dbReference type="ARBA" id="ARBA00022980"/>
    </source>
</evidence>
<keyword evidence="7" id="KW-1185">Reference proteome</keyword>
<comment type="caution">
    <text evidence="6">The sequence shown here is derived from an EMBL/GenBank/DDBJ whole genome shotgun (WGS) entry which is preliminary data.</text>
</comment>
<dbReference type="GO" id="GO:0003735">
    <property type="term" value="F:structural constituent of ribosome"/>
    <property type="evidence" value="ECO:0007669"/>
    <property type="project" value="InterPro"/>
</dbReference>
<dbReference type="InterPro" id="IPR036049">
    <property type="entry name" value="Ribosomal_uL29_sf"/>
</dbReference>
<evidence type="ECO:0000256" key="3">
    <source>
        <dbReference type="ARBA" id="ARBA00023274"/>
    </source>
</evidence>
<dbReference type="GO" id="GO:0006412">
    <property type="term" value="P:translation"/>
    <property type="evidence" value="ECO:0007669"/>
    <property type="project" value="UniProtKB-UniRule"/>
</dbReference>
<evidence type="ECO:0000313" key="6">
    <source>
        <dbReference type="EMBL" id="TFH96963.1"/>
    </source>
</evidence>
<keyword evidence="2 5" id="KW-0689">Ribosomal protein</keyword>
<dbReference type="AlphaFoldDB" id="A0A4Y8WRY5"/>
<comment type="similarity">
    <text evidence="1 5">Belongs to the universal ribosomal protein uL29 family.</text>
</comment>
<dbReference type="InterPro" id="IPR001854">
    <property type="entry name" value="Ribosomal_uL29"/>
</dbReference>
<dbReference type="GeneID" id="66797827"/>
<dbReference type="HAMAP" id="MF_00374">
    <property type="entry name" value="Ribosomal_uL29"/>
    <property type="match status" value="1"/>
</dbReference>
<accession>A0A4Y8WRY5</accession>
<evidence type="ECO:0000256" key="4">
    <source>
        <dbReference type="ARBA" id="ARBA00035204"/>
    </source>
</evidence>
<dbReference type="Gene3D" id="1.10.287.310">
    <property type="match status" value="1"/>
</dbReference>
<dbReference type="Proteomes" id="UP000297225">
    <property type="component" value="Unassembled WGS sequence"/>
</dbReference>
<organism evidence="6 7">
    <name type="scientific">Porphyromonas levii</name>
    <dbReference type="NCBI Taxonomy" id="28114"/>
    <lineage>
        <taxon>Bacteria</taxon>
        <taxon>Pseudomonadati</taxon>
        <taxon>Bacteroidota</taxon>
        <taxon>Bacteroidia</taxon>
        <taxon>Bacteroidales</taxon>
        <taxon>Porphyromonadaceae</taxon>
        <taxon>Porphyromonas</taxon>
    </lineage>
</organism>
<evidence type="ECO:0000256" key="1">
    <source>
        <dbReference type="ARBA" id="ARBA00009254"/>
    </source>
</evidence>
<gene>
    <name evidence="5" type="primary">rpmC</name>
    <name evidence="6" type="ORF">E4P47_01215</name>
</gene>
<dbReference type="EMBL" id="SPNC01000009">
    <property type="protein sequence ID" value="TFH96963.1"/>
    <property type="molecule type" value="Genomic_DNA"/>
</dbReference>
<name>A0A4Y8WRY5_9PORP</name>
<dbReference type="NCBIfam" id="TIGR00012">
    <property type="entry name" value="L29"/>
    <property type="match status" value="1"/>
</dbReference>
<evidence type="ECO:0000256" key="5">
    <source>
        <dbReference type="HAMAP-Rule" id="MF_00374"/>
    </source>
</evidence>